<reference evidence="1" key="2">
    <citation type="journal article" date="2015" name="Fish Shellfish Immunol.">
        <title>Early steps in the European eel (Anguilla anguilla)-Vibrio vulnificus interaction in the gills: Role of the RtxA13 toxin.</title>
        <authorList>
            <person name="Callol A."/>
            <person name="Pajuelo D."/>
            <person name="Ebbesson L."/>
            <person name="Teles M."/>
            <person name="MacKenzie S."/>
            <person name="Amaro C."/>
        </authorList>
    </citation>
    <scope>NUCLEOTIDE SEQUENCE</scope>
</reference>
<accession>A0A0E9TV69</accession>
<evidence type="ECO:0000313" key="1">
    <source>
        <dbReference type="EMBL" id="JAH56790.1"/>
    </source>
</evidence>
<organism evidence="1">
    <name type="scientific">Anguilla anguilla</name>
    <name type="common">European freshwater eel</name>
    <name type="synonym">Muraena anguilla</name>
    <dbReference type="NCBI Taxonomy" id="7936"/>
    <lineage>
        <taxon>Eukaryota</taxon>
        <taxon>Metazoa</taxon>
        <taxon>Chordata</taxon>
        <taxon>Craniata</taxon>
        <taxon>Vertebrata</taxon>
        <taxon>Euteleostomi</taxon>
        <taxon>Actinopterygii</taxon>
        <taxon>Neopterygii</taxon>
        <taxon>Teleostei</taxon>
        <taxon>Anguilliformes</taxon>
        <taxon>Anguillidae</taxon>
        <taxon>Anguilla</taxon>
    </lineage>
</organism>
<protein>
    <submittedName>
        <fullName evidence="1">Uncharacterized protein</fullName>
    </submittedName>
</protein>
<dbReference type="EMBL" id="GBXM01051787">
    <property type="protein sequence ID" value="JAH56790.1"/>
    <property type="molecule type" value="Transcribed_RNA"/>
</dbReference>
<name>A0A0E9TV69_ANGAN</name>
<reference evidence="1" key="1">
    <citation type="submission" date="2014-11" db="EMBL/GenBank/DDBJ databases">
        <authorList>
            <person name="Amaro Gonzalez C."/>
        </authorList>
    </citation>
    <scope>NUCLEOTIDE SEQUENCE</scope>
</reference>
<sequence length="53" mass="6153">MFSLCGLHLSQHVPEKGLLFLSCSILYLFIIIVIIKSKFFCFKILLLPDMSQY</sequence>
<proteinExistence type="predicted"/>
<dbReference type="AlphaFoldDB" id="A0A0E9TV69"/>